<dbReference type="Gene3D" id="1.10.1740.10">
    <property type="match status" value="1"/>
</dbReference>
<dbReference type="RefSeq" id="WP_261961970.1">
    <property type="nucleotide sequence ID" value="NZ_BAAAXA010000001.1"/>
</dbReference>
<keyword evidence="8" id="KW-0240">DNA-directed RNA polymerase</keyword>
<dbReference type="InterPro" id="IPR007627">
    <property type="entry name" value="RNA_pol_sigma70_r2"/>
</dbReference>
<dbReference type="GO" id="GO:0003677">
    <property type="term" value="F:DNA binding"/>
    <property type="evidence" value="ECO:0007669"/>
    <property type="project" value="UniProtKB-KW"/>
</dbReference>
<reference evidence="8" key="2">
    <citation type="submission" date="2023-01" db="EMBL/GenBank/DDBJ databases">
        <authorList>
            <person name="Sun Q."/>
            <person name="Evtushenko L."/>
        </authorList>
    </citation>
    <scope>NUCLEOTIDE SEQUENCE</scope>
    <source>
        <strain evidence="8">VKM Ac-1321</strain>
    </source>
</reference>
<accession>A0A9W6KRU9</accession>
<dbReference type="SUPFAM" id="SSF88946">
    <property type="entry name" value="Sigma2 domain of RNA polymerase sigma factors"/>
    <property type="match status" value="1"/>
</dbReference>
<keyword evidence="4" id="KW-0238">DNA-binding</keyword>
<dbReference type="Pfam" id="PF04542">
    <property type="entry name" value="Sigma70_r2"/>
    <property type="match status" value="1"/>
</dbReference>
<dbReference type="InterPro" id="IPR036388">
    <property type="entry name" value="WH-like_DNA-bd_sf"/>
</dbReference>
<comment type="caution">
    <text evidence="8">The sequence shown here is derived from an EMBL/GenBank/DDBJ whole genome shotgun (WGS) entry which is preliminary data.</text>
</comment>
<keyword evidence="9" id="KW-1185">Reference proteome</keyword>
<evidence type="ECO:0000256" key="1">
    <source>
        <dbReference type="ARBA" id="ARBA00010641"/>
    </source>
</evidence>
<evidence type="ECO:0000256" key="4">
    <source>
        <dbReference type="ARBA" id="ARBA00023125"/>
    </source>
</evidence>
<protein>
    <submittedName>
        <fullName evidence="8">DNA-directed RNA polymerase sigma-70 factor</fullName>
    </submittedName>
</protein>
<proteinExistence type="inferred from homology"/>
<name>A0A9W6KRU9_9ACTN</name>
<organism evidence="8 9">
    <name type="scientific">Dactylosporangium matsuzakiense</name>
    <dbReference type="NCBI Taxonomy" id="53360"/>
    <lineage>
        <taxon>Bacteria</taxon>
        <taxon>Bacillati</taxon>
        <taxon>Actinomycetota</taxon>
        <taxon>Actinomycetes</taxon>
        <taxon>Micromonosporales</taxon>
        <taxon>Micromonosporaceae</taxon>
        <taxon>Dactylosporangium</taxon>
    </lineage>
</organism>
<keyword evidence="3" id="KW-0731">Sigma factor</keyword>
<dbReference type="GO" id="GO:0016987">
    <property type="term" value="F:sigma factor activity"/>
    <property type="evidence" value="ECO:0007669"/>
    <property type="project" value="UniProtKB-KW"/>
</dbReference>
<gene>
    <name evidence="8" type="primary">rpoE_30</name>
    <name evidence="8" type="ORF">GCM10017581_078000</name>
</gene>
<dbReference type="InterPro" id="IPR014284">
    <property type="entry name" value="RNA_pol_sigma-70_dom"/>
</dbReference>
<dbReference type="InterPro" id="IPR039425">
    <property type="entry name" value="RNA_pol_sigma-70-like"/>
</dbReference>
<dbReference type="InterPro" id="IPR013324">
    <property type="entry name" value="RNA_pol_sigma_r3/r4-like"/>
</dbReference>
<feature type="domain" description="RNA polymerase sigma-70 region 2" evidence="6">
    <location>
        <begin position="18"/>
        <end position="86"/>
    </location>
</feature>
<dbReference type="PANTHER" id="PTHR43133">
    <property type="entry name" value="RNA POLYMERASE ECF-TYPE SIGMA FACTO"/>
    <property type="match status" value="1"/>
</dbReference>
<evidence type="ECO:0000256" key="5">
    <source>
        <dbReference type="ARBA" id="ARBA00023163"/>
    </source>
</evidence>
<dbReference type="SUPFAM" id="SSF88659">
    <property type="entry name" value="Sigma3 and sigma4 domains of RNA polymerase sigma factors"/>
    <property type="match status" value="1"/>
</dbReference>
<sequence length="179" mass="19839">MIDKVPEFARSPEAFEAFYREHINAVQRFIARRVDDPCTAADLTADVFLAVIDSAHTYRPDRGPLLPWLYGVAHNVVAAERRRATRERDAGRRIAGRRLLDPSDIARLEERIDAESKARQVYSALADVPHGTRRIIELVAVDGLTIAEAAAALGISPVLARVRLHRARLSIGVNAHGYA</sequence>
<keyword evidence="2" id="KW-0805">Transcription regulation</keyword>
<dbReference type="InterPro" id="IPR013325">
    <property type="entry name" value="RNA_pol_sigma_r2"/>
</dbReference>
<evidence type="ECO:0000259" key="6">
    <source>
        <dbReference type="Pfam" id="PF04542"/>
    </source>
</evidence>
<evidence type="ECO:0000313" key="9">
    <source>
        <dbReference type="Proteomes" id="UP001143480"/>
    </source>
</evidence>
<dbReference type="GO" id="GO:0000428">
    <property type="term" value="C:DNA-directed RNA polymerase complex"/>
    <property type="evidence" value="ECO:0007669"/>
    <property type="project" value="UniProtKB-KW"/>
</dbReference>
<feature type="domain" description="RNA polymerase sigma factor 70 region 4 type 2" evidence="7">
    <location>
        <begin position="119"/>
        <end position="169"/>
    </location>
</feature>
<evidence type="ECO:0000256" key="2">
    <source>
        <dbReference type="ARBA" id="ARBA00023015"/>
    </source>
</evidence>
<dbReference type="Pfam" id="PF08281">
    <property type="entry name" value="Sigma70_r4_2"/>
    <property type="match status" value="1"/>
</dbReference>
<keyword evidence="5" id="KW-0804">Transcription</keyword>
<dbReference type="InterPro" id="IPR013249">
    <property type="entry name" value="RNA_pol_sigma70_r4_t2"/>
</dbReference>
<reference evidence="8" key="1">
    <citation type="journal article" date="2014" name="Int. J. Syst. Evol. Microbiol.">
        <title>Complete genome sequence of Corynebacterium casei LMG S-19264T (=DSM 44701T), isolated from a smear-ripened cheese.</title>
        <authorList>
            <consortium name="US DOE Joint Genome Institute (JGI-PGF)"/>
            <person name="Walter F."/>
            <person name="Albersmeier A."/>
            <person name="Kalinowski J."/>
            <person name="Ruckert C."/>
        </authorList>
    </citation>
    <scope>NUCLEOTIDE SEQUENCE</scope>
    <source>
        <strain evidence="8">VKM Ac-1321</strain>
    </source>
</reference>
<dbReference type="GO" id="GO:0006352">
    <property type="term" value="P:DNA-templated transcription initiation"/>
    <property type="evidence" value="ECO:0007669"/>
    <property type="project" value="InterPro"/>
</dbReference>
<dbReference type="EMBL" id="BSFP01000066">
    <property type="protein sequence ID" value="GLL06052.1"/>
    <property type="molecule type" value="Genomic_DNA"/>
</dbReference>
<evidence type="ECO:0000256" key="3">
    <source>
        <dbReference type="ARBA" id="ARBA00023082"/>
    </source>
</evidence>
<dbReference type="NCBIfam" id="TIGR02937">
    <property type="entry name" value="sigma70-ECF"/>
    <property type="match status" value="1"/>
</dbReference>
<evidence type="ECO:0000259" key="7">
    <source>
        <dbReference type="Pfam" id="PF08281"/>
    </source>
</evidence>
<dbReference type="PANTHER" id="PTHR43133:SF8">
    <property type="entry name" value="RNA POLYMERASE SIGMA FACTOR HI_1459-RELATED"/>
    <property type="match status" value="1"/>
</dbReference>
<evidence type="ECO:0000313" key="8">
    <source>
        <dbReference type="EMBL" id="GLL06052.1"/>
    </source>
</evidence>
<dbReference type="Gene3D" id="1.10.10.10">
    <property type="entry name" value="Winged helix-like DNA-binding domain superfamily/Winged helix DNA-binding domain"/>
    <property type="match status" value="1"/>
</dbReference>
<dbReference type="AlphaFoldDB" id="A0A9W6KRU9"/>
<dbReference type="Proteomes" id="UP001143480">
    <property type="component" value="Unassembled WGS sequence"/>
</dbReference>
<comment type="similarity">
    <text evidence="1">Belongs to the sigma-70 factor family. ECF subfamily.</text>
</comment>